<reference evidence="1 2" key="1">
    <citation type="submission" date="2023-05" db="EMBL/GenBank/DDBJ databases">
        <title>A Combination of Whole Genome Sequencing and Metagenomics Reveals Diversity of Listeria spp. in Soil Collected from the Nantahala National Forest.</title>
        <authorList>
            <person name="Wang J."/>
            <person name="Schamp C.N."/>
            <person name="Hudson L.K."/>
            <person name="Chaggar H.K."/>
            <person name="Bryan D.W."/>
            <person name="Radosevich M."/>
            <person name="Denes T.G."/>
        </authorList>
    </citation>
    <scope>NUCLEOTIDE SEQUENCE [LARGE SCALE GENOMIC DNA]</scope>
    <source>
        <strain evidence="1 2">UTK S2-0002</strain>
    </source>
</reference>
<comment type="caution">
    <text evidence="1">The sequence shown here is derived from an EMBL/GenBank/DDBJ whole genome shotgun (WGS) entry which is preliminary data.</text>
</comment>
<dbReference type="Proteomes" id="UP001252688">
    <property type="component" value="Unassembled WGS sequence"/>
</dbReference>
<gene>
    <name evidence="1" type="ORF">QJV37_00465</name>
</gene>
<name>A0ABU2IK95_9LIST</name>
<protein>
    <submittedName>
        <fullName evidence="1">Uncharacterized protein</fullName>
    </submittedName>
</protein>
<proteinExistence type="predicted"/>
<accession>A0ABU2IK95</accession>
<dbReference type="EMBL" id="JASBAM010000001">
    <property type="protein sequence ID" value="MDT0112595.1"/>
    <property type="molecule type" value="Genomic_DNA"/>
</dbReference>
<evidence type="ECO:0000313" key="2">
    <source>
        <dbReference type="Proteomes" id="UP001252688"/>
    </source>
</evidence>
<sequence length="101" mass="11880">MVEIEKWIVENDKKLAGKNLVFYYEFDNGEAYSDHCTYVTGPYFKTIKQAFDYMIADSKMKPSILEDYKNGEPTLLFEEKSHVAFTPSWSATLEHMEYWAD</sequence>
<dbReference type="RefSeq" id="WP_311177985.1">
    <property type="nucleotide sequence ID" value="NZ_JASAZZ010000001.1"/>
</dbReference>
<keyword evidence="2" id="KW-1185">Reference proteome</keyword>
<organism evidence="1 2">
    <name type="scientific">Listeria cossartiae subsp. cayugensis</name>
    <dbReference type="NCBI Taxonomy" id="2713505"/>
    <lineage>
        <taxon>Bacteria</taxon>
        <taxon>Bacillati</taxon>
        <taxon>Bacillota</taxon>
        <taxon>Bacilli</taxon>
        <taxon>Bacillales</taxon>
        <taxon>Listeriaceae</taxon>
        <taxon>Listeria</taxon>
        <taxon>Listeria cossartiae</taxon>
    </lineage>
</organism>
<evidence type="ECO:0000313" key="1">
    <source>
        <dbReference type="EMBL" id="MDT0112595.1"/>
    </source>
</evidence>